<evidence type="ECO:0000313" key="2">
    <source>
        <dbReference type="Proteomes" id="UP001497535"/>
    </source>
</evidence>
<organism evidence="1 2">
    <name type="scientific">Meloidogyne enterolobii</name>
    <name type="common">Root-knot nematode worm</name>
    <name type="synonym">Meloidogyne mayaguensis</name>
    <dbReference type="NCBI Taxonomy" id="390850"/>
    <lineage>
        <taxon>Eukaryota</taxon>
        <taxon>Metazoa</taxon>
        <taxon>Ecdysozoa</taxon>
        <taxon>Nematoda</taxon>
        <taxon>Chromadorea</taxon>
        <taxon>Rhabditida</taxon>
        <taxon>Tylenchina</taxon>
        <taxon>Tylenchomorpha</taxon>
        <taxon>Tylenchoidea</taxon>
        <taxon>Meloidogynidae</taxon>
        <taxon>Meloidogyninae</taxon>
        <taxon>Meloidogyne</taxon>
    </lineage>
</organism>
<evidence type="ECO:0000313" key="1">
    <source>
        <dbReference type="EMBL" id="CAK5088106.1"/>
    </source>
</evidence>
<gene>
    <name evidence="1" type="ORF">MENTE1834_LOCUS35743</name>
</gene>
<comment type="caution">
    <text evidence="1">The sequence shown here is derived from an EMBL/GenBank/DDBJ whole genome shotgun (WGS) entry which is preliminary data.</text>
</comment>
<accession>A0ACB1AAS6</accession>
<name>A0ACB1AAS6_MELEN</name>
<dbReference type="Proteomes" id="UP001497535">
    <property type="component" value="Unassembled WGS sequence"/>
</dbReference>
<proteinExistence type="predicted"/>
<dbReference type="EMBL" id="CAVMJV010000070">
    <property type="protein sequence ID" value="CAK5088106.1"/>
    <property type="molecule type" value="Genomic_DNA"/>
</dbReference>
<protein>
    <submittedName>
        <fullName evidence="1">Uncharacterized protein</fullName>
    </submittedName>
</protein>
<reference evidence="1" key="1">
    <citation type="submission" date="2023-11" db="EMBL/GenBank/DDBJ databases">
        <authorList>
            <person name="Poullet M."/>
        </authorList>
    </citation>
    <scope>NUCLEOTIDE SEQUENCE</scope>
    <source>
        <strain evidence="1">E1834</strain>
    </source>
</reference>
<keyword evidence="2" id="KW-1185">Reference proteome</keyword>
<sequence length="381" mass="43532">MPNSPSSSTFAPISFWENPPPFQQHQDYEMMLMRIPPPSTTITTPTSIPSYTSSTFFGAATTSLGYLTFSASYPFNTQHNYNNFVSNHDFIQPPSISSSQQPSHLTNQQQQTFNPPNNSHFHSTTQFGLPNPSLNPSLTPSFNHSYLSPLEFCNDLIDCSNNNFDGIKLNSIKPTIPLIGNVTSTQASNFTNISPIISNNSQNQATKINEKKTKKTNFSVTPVKKNERAEKTRQKSASTNLQKTEIKYEGNRTTTTISQDLPKQRRQRTHFSTHQLNELESLFARNKYPDVSNRGSIARAIGLAEQCIRVWFKNRRAKWRKREKPTNLNNYLPPRLQNRINIIKQVLETNQTIKQIKQEGEETQQQQNTYEWTINGQQQQQ</sequence>